<evidence type="ECO:0000256" key="2">
    <source>
        <dbReference type="SAM" id="SignalP"/>
    </source>
</evidence>
<feature type="region of interest" description="Disordered" evidence="1">
    <location>
        <begin position="36"/>
        <end position="69"/>
    </location>
</feature>
<proteinExistence type="predicted"/>
<evidence type="ECO:0008006" key="5">
    <source>
        <dbReference type="Google" id="ProtNLM"/>
    </source>
</evidence>
<feature type="compositionally biased region" description="Low complexity" evidence="1">
    <location>
        <begin position="42"/>
        <end position="58"/>
    </location>
</feature>
<name>A0AAV4WL74_9ARAC</name>
<evidence type="ECO:0000313" key="4">
    <source>
        <dbReference type="Proteomes" id="UP001054837"/>
    </source>
</evidence>
<dbReference type="AlphaFoldDB" id="A0AAV4WL74"/>
<feature type="signal peptide" evidence="2">
    <location>
        <begin position="1"/>
        <end position="17"/>
    </location>
</feature>
<keyword evidence="2" id="KW-0732">Signal</keyword>
<feature type="chain" id="PRO_5043697114" description="Secreted protein" evidence="2">
    <location>
        <begin position="18"/>
        <end position="99"/>
    </location>
</feature>
<accession>A0AAV4WL74</accession>
<gene>
    <name evidence="3" type="ORF">CDAR_622831</name>
</gene>
<sequence>MLLMPLSLCLLRPLVSGVVEREFIPFATLTTPTLWRKKDPQPLSRTSSPSLSHLSPPHTHGDDPHRLSENASDSRVTAFLPICVPCISFVVRVSSIGIV</sequence>
<organism evidence="3 4">
    <name type="scientific">Caerostris darwini</name>
    <dbReference type="NCBI Taxonomy" id="1538125"/>
    <lineage>
        <taxon>Eukaryota</taxon>
        <taxon>Metazoa</taxon>
        <taxon>Ecdysozoa</taxon>
        <taxon>Arthropoda</taxon>
        <taxon>Chelicerata</taxon>
        <taxon>Arachnida</taxon>
        <taxon>Araneae</taxon>
        <taxon>Araneomorphae</taxon>
        <taxon>Entelegynae</taxon>
        <taxon>Araneoidea</taxon>
        <taxon>Araneidae</taxon>
        <taxon>Caerostris</taxon>
    </lineage>
</organism>
<dbReference type="Proteomes" id="UP001054837">
    <property type="component" value="Unassembled WGS sequence"/>
</dbReference>
<protein>
    <recommendedName>
        <fullName evidence="5">Secreted protein</fullName>
    </recommendedName>
</protein>
<feature type="compositionally biased region" description="Basic and acidic residues" evidence="1">
    <location>
        <begin position="59"/>
        <end position="68"/>
    </location>
</feature>
<dbReference type="EMBL" id="BPLQ01014726">
    <property type="protein sequence ID" value="GIY82589.1"/>
    <property type="molecule type" value="Genomic_DNA"/>
</dbReference>
<reference evidence="3 4" key="1">
    <citation type="submission" date="2021-06" db="EMBL/GenBank/DDBJ databases">
        <title>Caerostris darwini draft genome.</title>
        <authorList>
            <person name="Kono N."/>
            <person name="Arakawa K."/>
        </authorList>
    </citation>
    <scope>NUCLEOTIDE SEQUENCE [LARGE SCALE GENOMIC DNA]</scope>
</reference>
<comment type="caution">
    <text evidence="3">The sequence shown here is derived from an EMBL/GenBank/DDBJ whole genome shotgun (WGS) entry which is preliminary data.</text>
</comment>
<keyword evidence="4" id="KW-1185">Reference proteome</keyword>
<evidence type="ECO:0000256" key="1">
    <source>
        <dbReference type="SAM" id="MobiDB-lite"/>
    </source>
</evidence>
<evidence type="ECO:0000313" key="3">
    <source>
        <dbReference type="EMBL" id="GIY82589.1"/>
    </source>
</evidence>